<reference evidence="8" key="1">
    <citation type="submission" date="2023-04" db="EMBL/GenBank/DDBJ databases">
        <authorList>
            <person name="Vijverberg K."/>
            <person name="Xiong W."/>
            <person name="Schranz E."/>
        </authorList>
    </citation>
    <scope>NUCLEOTIDE SEQUENCE</scope>
</reference>
<keyword evidence="1" id="KW-0723">Serine/threonine-protein kinase</keyword>
<dbReference type="PROSITE" id="PS00108">
    <property type="entry name" value="PROTEIN_KINASE_ST"/>
    <property type="match status" value="1"/>
</dbReference>
<dbReference type="InterPro" id="IPR008271">
    <property type="entry name" value="Ser/Thr_kinase_AS"/>
</dbReference>
<dbReference type="FunFam" id="3.30.200.20:FF:000039">
    <property type="entry name" value="receptor-like protein kinase FERONIA"/>
    <property type="match status" value="1"/>
</dbReference>
<dbReference type="SMART" id="SM00220">
    <property type="entry name" value="S_TKc"/>
    <property type="match status" value="1"/>
</dbReference>
<dbReference type="PANTHER" id="PTHR27003">
    <property type="entry name" value="OS07G0166700 PROTEIN"/>
    <property type="match status" value="1"/>
</dbReference>
<dbReference type="GO" id="GO:0005886">
    <property type="term" value="C:plasma membrane"/>
    <property type="evidence" value="ECO:0007669"/>
    <property type="project" value="TreeGrafter"/>
</dbReference>
<evidence type="ECO:0000256" key="4">
    <source>
        <dbReference type="ARBA" id="ARBA00022777"/>
    </source>
</evidence>
<dbReference type="GO" id="GO:0009506">
    <property type="term" value="C:plasmodesma"/>
    <property type="evidence" value="ECO:0007669"/>
    <property type="project" value="TreeGrafter"/>
</dbReference>
<dbReference type="InterPro" id="IPR011009">
    <property type="entry name" value="Kinase-like_dom_sf"/>
</dbReference>
<evidence type="ECO:0000256" key="6">
    <source>
        <dbReference type="PROSITE-ProRule" id="PRU10141"/>
    </source>
</evidence>
<protein>
    <recommendedName>
        <fullName evidence="7">Protein kinase domain-containing protein</fullName>
    </recommendedName>
</protein>
<feature type="domain" description="Protein kinase" evidence="7">
    <location>
        <begin position="41"/>
        <end position="182"/>
    </location>
</feature>
<keyword evidence="2" id="KW-0808">Transferase</keyword>
<name>A0AA35V3M1_LACSI</name>
<feature type="binding site" evidence="6">
    <location>
        <position position="72"/>
    </location>
    <ligand>
        <name>ATP</name>
        <dbReference type="ChEBI" id="CHEBI:30616"/>
    </ligand>
</feature>
<dbReference type="Gene3D" id="1.10.510.10">
    <property type="entry name" value="Transferase(Phosphotransferase) domain 1"/>
    <property type="match status" value="1"/>
</dbReference>
<dbReference type="PROSITE" id="PS00107">
    <property type="entry name" value="PROTEIN_KINASE_ATP"/>
    <property type="match status" value="1"/>
</dbReference>
<organism evidence="8 9">
    <name type="scientific">Lactuca saligna</name>
    <name type="common">Willowleaf lettuce</name>
    <dbReference type="NCBI Taxonomy" id="75948"/>
    <lineage>
        <taxon>Eukaryota</taxon>
        <taxon>Viridiplantae</taxon>
        <taxon>Streptophyta</taxon>
        <taxon>Embryophyta</taxon>
        <taxon>Tracheophyta</taxon>
        <taxon>Spermatophyta</taxon>
        <taxon>Magnoliopsida</taxon>
        <taxon>eudicotyledons</taxon>
        <taxon>Gunneridae</taxon>
        <taxon>Pentapetalae</taxon>
        <taxon>asterids</taxon>
        <taxon>campanulids</taxon>
        <taxon>Asterales</taxon>
        <taxon>Asteraceae</taxon>
        <taxon>Cichorioideae</taxon>
        <taxon>Cichorieae</taxon>
        <taxon>Lactucinae</taxon>
        <taxon>Lactuca</taxon>
    </lineage>
</organism>
<keyword evidence="9" id="KW-1185">Reference proteome</keyword>
<dbReference type="Pfam" id="PF07714">
    <property type="entry name" value="PK_Tyr_Ser-Thr"/>
    <property type="match status" value="1"/>
</dbReference>
<dbReference type="Gene3D" id="3.30.200.20">
    <property type="entry name" value="Phosphorylase Kinase, domain 1"/>
    <property type="match status" value="2"/>
</dbReference>
<dbReference type="SUPFAM" id="SSF56112">
    <property type="entry name" value="Protein kinase-like (PK-like)"/>
    <property type="match status" value="1"/>
</dbReference>
<dbReference type="GO" id="GO:0005524">
    <property type="term" value="F:ATP binding"/>
    <property type="evidence" value="ECO:0007669"/>
    <property type="project" value="UniProtKB-UniRule"/>
</dbReference>
<dbReference type="InterPro" id="IPR017441">
    <property type="entry name" value="Protein_kinase_ATP_BS"/>
</dbReference>
<evidence type="ECO:0000256" key="3">
    <source>
        <dbReference type="ARBA" id="ARBA00022741"/>
    </source>
</evidence>
<proteinExistence type="predicted"/>
<evidence type="ECO:0000256" key="2">
    <source>
        <dbReference type="ARBA" id="ARBA00022679"/>
    </source>
</evidence>
<evidence type="ECO:0000256" key="5">
    <source>
        <dbReference type="ARBA" id="ARBA00022840"/>
    </source>
</evidence>
<dbReference type="Proteomes" id="UP001177003">
    <property type="component" value="Chromosome 0"/>
</dbReference>
<evidence type="ECO:0000313" key="9">
    <source>
        <dbReference type="Proteomes" id="UP001177003"/>
    </source>
</evidence>
<accession>A0AA35V3M1</accession>
<gene>
    <name evidence="8" type="ORF">LSALG_LOCUS2173</name>
</gene>
<sequence length="317" mass="35554">MLAVTGKGKESQPSTSSSSIEWLQPCRHFNFFEILIATDKFNESLVIGHGGFGKVYKGNIINGSSVTIVAIKRLDSMSSQGATEFWAEVEMLSKLRHCHLVSLLGYCTARGLDYLHTGTGIEFGVIHHDVKSSNILLHEVVVTLDSIQNLQQKINSSSQTSKTIFRRMLDVFPFNAHDDSKLSSNSKGKIRSDGDNVKDEEKCFTIPIPSLKIFKFSDLERTTSNFSQEWLIDRDGFGEVFTGWVDDKTFAPSTRCVGIFVAVKRYYKGLRESEKLATLNQYEHATCRKCRGAKSALWHDVPLGKARCRPPLPHPYP</sequence>
<dbReference type="InterPro" id="IPR045272">
    <property type="entry name" value="ANXUR1/2-like"/>
</dbReference>
<keyword evidence="3 6" id="KW-0547">Nucleotide-binding</keyword>
<evidence type="ECO:0000313" key="8">
    <source>
        <dbReference type="EMBL" id="CAI9261383.1"/>
    </source>
</evidence>
<dbReference type="InterPro" id="IPR001245">
    <property type="entry name" value="Ser-Thr/Tyr_kinase_cat_dom"/>
</dbReference>
<dbReference type="GO" id="GO:0004674">
    <property type="term" value="F:protein serine/threonine kinase activity"/>
    <property type="evidence" value="ECO:0007669"/>
    <property type="project" value="UniProtKB-KW"/>
</dbReference>
<evidence type="ECO:0000259" key="7">
    <source>
        <dbReference type="SMART" id="SM00220"/>
    </source>
</evidence>
<keyword evidence="5 6" id="KW-0067">ATP-binding</keyword>
<dbReference type="AlphaFoldDB" id="A0AA35V3M1"/>
<keyword evidence="4" id="KW-0418">Kinase</keyword>
<evidence type="ECO:0000256" key="1">
    <source>
        <dbReference type="ARBA" id="ARBA00022527"/>
    </source>
</evidence>
<dbReference type="InterPro" id="IPR000719">
    <property type="entry name" value="Prot_kinase_dom"/>
</dbReference>
<dbReference type="EMBL" id="OX465086">
    <property type="protein sequence ID" value="CAI9261383.1"/>
    <property type="molecule type" value="Genomic_DNA"/>
</dbReference>
<dbReference type="PANTHER" id="PTHR27003:SF342">
    <property type="entry name" value="TYROSINE-PROTEIN KINASE, CSF-1_PDGF RECEPTOR FAMILY-RELATED"/>
    <property type="match status" value="1"/>
</dbReference>
<dbReference type="GO" id="GO:0004714">
    <property type="term" value="F:transmembrane receptor protein tyrosine kinase activity"/>
    <property type="evidence" value="ECO:0007669"/>
    <property type="project" value="InterPro"/>
</dbReference>